<dbReference type="SMART" id="SM00849">
    <property type="entry name" value="Lactamase_B"/>
    <property type="match status" value="1"/>
</dbReference>
<feature type="transmembrane region" description="Helical" evidence="9">
    <location>
        <begin position="429"/>
        <end position="448"/>
    </location>
</feature>
<dbReference type="InterPro" id="IPR001279">
    <property type="entry name" value="Metallo-B-lactamas"/>
</dbReference>
<feature type="transmembrane region" description="Helical" evidence="9">
    <location>
        <begin position="552"/>
        <end position="569"/>
    </location>
</feature>
<evidence type="ECO:0000256" key="3">
    <source>
        <dbReference type="ARBA" id="ARBA00022692"/>
    </source>
</evidence>
<dbReference type="Pfam" id="PF03772">
    <property type="entry name" value="Competence"/>
    <property type="match status" value="1"/>
</dbReference>
<feature type="transmembrane region" description="Helical" evidence="9">
    <location>
        <begin position="401"/>
        <end position="417"/>
    </location>
</feature>
<dbReference type="InterPro" id="IPR052159">
    <property type="entry name" value="Competence_DNA_uptake"/>
</dbReference>
<comment type="function">
    <text evidence="7">Counteracts the endogenous Pycsar antiviral defense system. Phosphodiesterase that enables metal-dependent hydrolysis of host cyclic nucleotide Pycsar defense signals such as cCMP and cUMP.</text>
</comment>
<sequence length="858" mass="94525">METKVYDVKHPIKRPLATAAVLWTAGTALGGELPQGLLSWKAFMLSVALGVMLALFAIPGRRIIGLLLVVMAAAAYYQIYDAKNVPTIPMPSVVETESGDPAAGSVGREVRLTGEIASRVEVDGDKVSFALRSQAVRLDEEEPLQASDTVQVSVRLLQQEEQVRARTMGRGDPVTVSGVLKRPDLPRNFGGFDYRLYLYRNHIHWQLSAKGLDSVLTEAEADEEEVEGSLLAERRNRFAFVPEPVRIMRWNDDLRSRLGAVFDSLFPMGGPDSGYLKSLVIGLTDDMDPELYRHFSQLGLTHILAISGLHVGVFVAGCMWLLRLFGLTRERILTVTLLLVPFYVAIAGGSPSAVRAGIMAMIGLYAARRLLWKDAPNVIGLAAILMLLWEPYFLYNVSFQLSFLVTTGLIVGVQRFSRLLPIRNKSVSSLLSITIVAQVISFPVTVYYFNGISLLSMLANLVMVPFISFVVLPLGTFALLAGLVSVHAGAPFGWIVEKVNRLTFWLIDYAATHDPSQFIWPKPSIAWIVAYYGLLAAVYAGAIRWKEEQKPLLAYAAVPLMMALLWFGYNPDMLDRDGKVSFIDVGQGDAILIRTPQQRHVLIDGGGTLSFRKPGEEWKERSDPYEVGKKLLVPLLKQRGVHRIDQLVISHQDQDHIGGLQAVVEQIPVTTIVMNGTWKGNASSRKLFETAMRKGTAIVSIAPGGLTPVDRYTKLTVLSSGGGKPTRVAEEQNNESVVLLLQMRDARFLFTGDMRAEDEKELLAAWQTAAAEEEVPEPVDVMKIAHHGSKTSSSGEWLSYWKPERAVISVGLNNSYGHPNAGVLERIAEAGSVIYRTDRSGEIVFTVTRTGLTVDSKL</sequence>
<comment type="catalytic activity">
    <reaction evidence="6">
        <text>3',5'-cyclic CMP + H2O = CMP + H(+)</text>
        <dbReference type="Rhea" id="RHEA:72675"/>
        <dbReference type="ChEBI" id="CHEBI:15377"/>
        <dbReference type="ChEBI" id="CHEBI:15378"/>
        <dbReference type="ChEBI" id="CHEBI:58003"/>
        <dbReference type="ChEBI" id="CHEBI:60377"/>
    </reaction>
    <physiologicalReaction direction="left-to-right" evidence="6">
        <dbReference type="Rhea" id="RHEA:72676"/>
    </physiologicalReaction>
</comment>
<proteinExistence type="predicted"/>
<dbReference type="InterPro" id="IPR025405">
    <property type="entry name" value="DUF4131"/>
</dbReference>
<evidence type="ECO:0000256" key="1">
    <source>
        <dbReference type="ARBA" id="ARBA00004651"/>
    </source>
</evidence>
<evidence type="ECO:0000256" key="7">
    <source>
        <dbReference type="ARBA" id="ARBA00034301"/>
    </source>
</evidence>
<keyword evidence="4 9" id="KW-1133">Transmembrane helix</keyword>
<dbReference type="CDD" id="cd07731">
    <property type="entry name" value="ComA-like_MBL-fold"/>
    <property type="match status" value="1"/>
</dbReference>
<evidence type="ECO:0000256" key="2">
    <source>
        <dbReference type="ARBA" id="ARBA00022475"/>
    </source>
</evidence>
<evidence type="ECO:0000256" key="5">
    <source>
        <dbReference type="ARBA" id="ARBA00023136"/>
    </source>
</evidence>
<dbReference type="PANTHER" id="PTHR30619:SF1">
    <property type="entry name" value="RECOMBINATION PROTEIN 2"/>
    <property type="match status" value="1"/>
</dbReference>
<keyword evidence="2" id="KW-1003">Cell membrane</keyword>
<feature type="transmembrane region" description="Helical" evidence="9">
    <location>
        <begin position="525"/>
        <end position="545"/>
    </location>
</feature>
<feature type="transmembrane region" description="Helical" evidence="9">
    <location>
        <begin position="332"/>
        <end position="348"/>
    </location>
</feature>
<feature type="transmembrane region" description="Helical" evidence="9">
    <location>
        <begin position="40"/>
        <end position="58"/>
    </location>
</feature>
<keyword evidence="3 9" id="KW-0812">Transmembrane</keyword>
<comment type="subcellular location">
    <subcellularLocation>
        <location evidence="1">Cell membrane</location>
        <topology evidence="1">Multi-pass membrane protein</topology>
    </subcellularLocation>
</comment>
<keyword evidence="5 9" id="KW-0472">Membrane</keyword>
<dbReference type="OrthoDB" id="9761531at2"/>
<evidence type="ECO:0000313" key="12">
    <source>
        <dbReference type="Proteomes" id="UP000282311"/>
    </source>
</evidence>
<organism evidence="11 12">
    <name type="scientific">Paenibacillus ginsengarvi</name>
    <dbReference type="NCBI Taxonomy" id="400777"/>
    <lineage>
        <taxon>Bacteria</taxon>
        <taxon>Bacillati</taxon>
        <taxon>Bacillota</taxon>
        <taxon>Bacilli</taxon>
        <taxon>Bacillales</taxon>
        <taxon>Paenibacillaceae</taxon>
        <taxon>Paenibacillus</taxon>
    </lineage>
</organism>
<dbReference type="InterPro" id="IPR035681">
    <property type="entry name" value="ComA-like_MBL"/>
</dbReference>
<dbReference type="Pfam" id="PF13567">
    <property type="entry name" value="DUF4131"/>
    <property type="match status" value="1"/>
</dbReference>
<dbReference type="InterPro" id="IPR004797">
    <property type="entry name" value="Competence_ComEC/Rec2"/>
</dbReference>
<dbReference type="RefSeq" id="WP_120749401.1">
    <property type="nucleotide sequence ID" value="NZ_RBAH01000017.1"/>
</dbReference>
<gene>
    <name evidence="11" type="ORF">D7M11_21930</name>
</gene>
<dbReference type="GO" id="GO:0030420">
    <property type="term" value="P:establishment of competence for transformation"/>
    <property type="evidence" value="ECO:0007669"/>
    <property type="project" value="InterPro"/>
</dbReference>
<feature type="transmembrane region" description="Helical" evidence="9">
    <location>
        <begin position="63"/>
        <end position="80"/>
    </location>
</feature>
<dbReference type="NCBIfam" id="TIGR00360">
    <property type="entry name" value="ComEC_N-term"/>
    <property type="match status" value="1"/>
</dbReference>
<protein>
    <submittedName>
        <fullName evidence="11">DNA internalization-related competence protein ComEC/Rec2</fullName>
    </submittedName>
</protein>
<dbReference type="InterPro" id="IPR036866">
    <property type="entry name" value="RibonucZ/Hydroxyglut_hydro"/>
</dbReference>
<feature type="domain" description="Metallo-beta-lactamase" evidence="10">
    <location>
        <begin position="587"/>
        <end position="812"/>
    </location>
</feature>
<accession>A0A3B0C0N2</accession>
<dbReference type="Pfam" id="PF00753">
    <property type="entry name" value="Lactamase_B"/>
    <property type="match status" value="1"/>
</dbReference>
<dbReference type="AlphaFoldDB" id="A0A3B0C0N2"/>
<comment type="catalytic activity">
    <reaction evidence="8">
        <text>3',5'-cyclic UMP + H2O = UMP + H(+)</text>
        <dbReference type="Rhea" id="RHEA:70575"/>
        <dbReference type="ChEBI" id="CHEBI:15377"/>
        <dbReference type="ChEBI" id="CHEBI:15378"/>
        <dbReference type="ChEBI" id="CHEBI:57865"/>
        <dbReference type="ChEBI" id="CHEBI:184387"/>
    </reaction>
    <physiologicalReaction direction="left-to-right" evidence="8">
        <dbReference type="Rhea" id="RHEA:70576"/>
    </physiologicalReaction>
</comment>
<dbReference type="PANTHER" id="PTHR30619">
    <property type="entry name" value="DNA INTERNALIZATION/COMPETENCE PROTEIN COMEC/REC2"/>
    <property type="match status" value="1"/>
</dbReference>
<feature type="transmembrane region" description="Helical" evidence="9">
    <location>
        <begin position="354"/>
        <end position="371"/>
    </location>
</feature>
<feature type="transmembrane region" description="Helical" evidence="9">
    <location>
        <begin position="454"/>
        <end position="472"/>
    </location>
</feature>
<dbReference type="GO" id="GO:0005886">
    <property type="term" value="C:plasma membrane"/>
    <property type="evidence" value="ECO:0007669"/>
    <property type="project" value="UniProtKB-SubCell"/>
</dbReference>
<dbReference type="SUPFAM" id="SSF56281">
    <property type="entry name" value="Metallo-hydrolase/oxidoreductase"/>
    <property type="match status" value="1"/>
</dbReference>
<dbReference type="Gene3D" id="3.60.15.10">
    <property type="entry name" value="Ribonuclease Z/Hydroxyacylglutathione hydrolase-like"/>
    <property type="match status" value="1"/>
</dbReference>
<evidence type="ECO:0000256" key="8">
    <source>
        <dbReference type="ARBA" id="ARBA00048505"/>
    </source>
</evidence>
<dbReference type="Proteomes" id="UP000282311">
    <property type="component" value="Unassembled WGS sequence"/>
</dbReference>
<evidence type="ECO:0000256" key="9">
    <source>
        <dbReference type="SAM" id="Phobius"/>
    </source>
</evidence>
<keyword evidence="12" id="KW-1185">Reference proteome</keyword>
<dbReference type="InterPro" id="IPR004477">
    <property type="entry name" value="ComEC_N"/>
</dbReference>
<dbReference type="EMBL" id="RBAH01000017">
    <property type="protein sequence ID" value="RKN79032.1"/>
    <property type="molecule type" value="Genomic_DNA"/>
</dbReference>
<comment type="caution">
    <text evidence="11">The sequence shown here is derived from an EMBL/GenBank/DDBJ whole genome shotgun (WGS) entry which is preliminary data.</text>
</comment>
<evidence type="ECO:0000313" key="11">
    <source>
        <dbReference type="EMBL" id="RKN79032.1"/>
    </source>
</evidence>
<evidence type="ECO:0000256" key="4">
    <source>
        <dbReference type="ARBA" id="ARBA00022989"/>
    </source>
</evidence>
<evidence type="ECO:0000259" key="10">
    <source>
        <dbReference type="SMART" id="SM00849"/>
    </source>
</evidence>
<dbReference type="NCBIfam" id="TIGR00361">
    <property type="entry name" value="ComEC_Rec2"/>
    <property type="match status" value="1"/>
</dbReference>
<feature type="transmembrane region" description="Helical" evidence="9">
    <location>
        <begin position="303"/>
        <end position="325"/>
    </location>
</feature>
<evidence type="ECO:0000256" key="6">
    <source>
        <dbReference type="ARBA" id="ARBA00034221"/>
    </source>
</evidence>
<name>A0A3B0C0N2_9BACL</name>
<reference evidence="11 12" key="1">
    <citation type="journal article" date="2007" name="Int. J. Syst. Evol. Microbiol.">
        <title>Paenibacillus ginsengarvi sp. nov., isolated from soil from ginseng cultivation.</title>
        <authorList>
            <person name="Yoon M.H."/>
            <person name="Ten L.N."/>
            <person name="Im W.T."/>
        </authorList>
    </citation>
    <scope>NUCLEOTIDE SEQUENCE [LARGE SCALE GENOMIC DNA]</scope>
    <source>
        <strain evidence="11 12">KCTC 13059</strain>
    </source>
</reference>